<dbReference type="EMBL" id="LAZR01007615">
    <property type="protein sequence ID" value="KKM84096.1"/>
    <property type="molecule type" value="Genomic_DNA"/>
</dbReference>
<organism evidence="2">
    <name type="scientific">marine sediment metagenome</name>
    <dbReference type="NCBI Taxonomy" id="412755"/>
    <lineage>
        <taxon>unclassified sequences</taxon>
        <taxon>metagenomes</taxon>
        <taxon>ecological metagenomes</taxon>
    </lineage>
</organism>
<sequence length="65" mass="6768">MGPPRYHGCTSSKGLNTVVNAYIRAGGKWSVIGTVCWACYAFWRGSRSPSSSPPSSGPGSTVTST</sequence>
<comment type="caution">
    <text evidence="2">The sequence shown here is derived from an EMBL/GenBank/DDBJ whole genome shotgun (WGS) entry which is preliminary data.</text>
</comment>
<accession>A0A0F9L9R2</accession>
<feature type="region of interest" description="Disordered" evidence="1">
    <location>
        <begin position="45"/>
        <end position="65"/>
    </location>
</feature>
<dbReference type="AlphaFoldDB" id="A0A0F9L9R2"/>
<name>A0A0F9L9R2_9ZZZZ</name>
<proteinExistence type="predicted"/>
<evidence type="ECO:0000256" key="1">
    <source>
        <dbReference type="SAM" id="MobiDB-lite"/>
    </source>
</evidence>
<evidence type="ECO:0000313" key="2">
    <source>
        <dbReference type="EMBL" id="KKM84096.1"/>
    </source>
</evidence>
<gene>
    <name evidence="2" type="ORF">LCGC14_1302660</name>
</gene>
<reference evidence="2" key="1">
    <citation type="journal article" date="2015" name="Nature">
        <title>Complex archaea that bridge the gap between prokaryotes and eukaryotes.</title>
        <authorList>
            <person name="Spang A."/>
            <person name="Saw J.H."/>
            <person name="Jorgensen S.L."/>
            <person name="Zaremba-Niedzwiedzka K."/>
            <person name="Martijn J."/>
            <person name="Lind A.E."/>
            <person name="van Eijk R."/>
            <person name="Schleper C."/>
            <person name="Guy L."/>
            <person name="Ettema T.J."/>
        </authorList>
    </citation>
    <scope>NUCLEOTIDE SEQUENCE</scope>
</reference>
<protein>
    <submittedName>
        <fullName evidence="2">Uncharacterized protein</fullName>
    </submittedName>
</protein>